<feature type="domain" description="Transcriptional regulator DauR-like HTH" evidence="2">
    <location>
        <begin position="165"/>
        <end position="211"/>
    </location>
</feature>
<feature type="domain" description="YheO-like" evidence="1">
    <location>
        <begin position="5"/>
        <end position="116"/>
    </location>
</feature>
<sequence>MHQLLERYVPLVHFLAQALGENVEIALHDMTLKDGPIVALANGLSGREVGSTLTNLGKHIIEEKQYLKQDFVMNYKSLSQDGKLLRSSSYFIKDENGELIGMLCINVNISDYAYINQALQRILGMSTEPEMEYEMENPIEILSNDLETTISQYCQEALSDMGCFDSSRLTAKEKQRVVSYLNQKGVFQMKGAIHIVANLIHSSTPTIYRYLQNIRGGSL</sequence>
<evidence type="ECO:0000313" key="3">
    <source>
        <dbReference type="EMBL" id="HIU12469.1"/>
    </source>
</evidence>
<evidence type="ECO:0000259" key="1">
    <source>
        <dbReference type="Pfam" id="PF08348"/>
    </source>
</evidence>
<name>A0A9D1HNB8_9FIRM</name>
<organism evidence="3 4">
    <name type="scientific">Candidatus Fimiplasma intestinipullorum</name>
    <dbReference type="NCBI Taxonomy" id="2840825"/>
    <lineage>
        <taxon>Bacteria</taxon>
        <taxon>Bacillati</taxon>
        <taxon>Bacillota</taxon>
        <taxon>Clostridia</taxon>
        <taxon>Eubacteriales</taxon>
        <taxon>Candidatus Fimiplasma</taxon>
    </lineage>
</organism>
<dbReference type="InterPro" id="IPR013559">
    <property type="entry name" value="YheO"/>
</dbReference>
<evidence type="ECO:0000313" key="4">
    <source>
        <dbReference type="Proteomes" id="UP000824175"/>
    </source>
</evidence>
<evidence type="ECO:0000259" key="2">
    <source>
        <dbReference type="Pfam" id="PF13309"/>
    </source>
</evidence>
<dbReference type="Pfam" id="PF08348">
    <property type="entry name" value="PAS_6"/>
    <property type="match status" value="1"/>
</dbReference>
<accession>A0A9D1HNB8</accession>
<gene>
    <name evidence="3" type="ORF">IAD15_00110</name>
</gene>
<proteinExistence type="predicted"/>
<dbReference type="Proteomes" id="UP000824175">
    <property type="component" value="Unassembled WGS sequence"/>
</dbReference>
<dbReference type="PANTHER" id="PTHR35568">
    <property type="entry name" value="TRANSCRIPTIONAL REGULATOR DAUR"/>
    <property type="match status" value="1"/>
</dbReference>
<dbReference type="InterPro" id="IPR039446">
    <property type="entry name" value="DauR-like"/>
</dbReference>
<dbReference type="EMBL" id="DVMJ01000001">
    <property type="protein sequence ID" value="HIU12469.1"/>
    <property type="molecule type" value="Genomic_DNA"/>
</dbReference>
<comment type="caution">
    <text evidence="3">The sequence shown here is derived from an EMBL/GenBank/DDBJ whole genome shotgun (WGS) entry which is preliminary data.</text>
</comment>
<reference evidence="3" key="1">
    <citation type="submission" date="2020-10" db="EMBL/GenBank/DDBJ databases">
        <authorList>
            <person name="Gilroy R."/>
        </authorList>
    </citation>
    <scope>NUCLEOTIDE SEQUENCE</scope>
    <source>
        <strain evidence="3">CHK195-11698</strain>
    </source>
</reference>
<dbReference type="InterPro" id="IPR039445">
    <property type="entry name" value="DauR-like_HTH"/>
</dbReference>
<dbReference type="PANTHER" id="PTHR35568:SF1">
    <property type="entry name" value="TRANSCRIPTIONAL REGULATOR DAUR"/>
    <property type="match status" value="1"/>
</dbReference>
<protein>
    <submittedName>
        <fullName evidence="3">PAS domain-containing protein</fullName>
    </submittedName>
</protein>
<dbReference type="AlphaFoldDB" id="A0A9D1HNB8"/>
<reference evidence="3" key="2">
    <citation type="journal article" date="2021" name="PeerJ">
        <title>Extensive microbial diversity within the chicken gut microbiome revealed by metagenomics and culture.</title>
        <authorList>
            <person name="Gilroy R."/>
            <person name="Ravi A."/>
            <person name="Getino M."/>
            <person name="Pursley I."/>
            <person name="Horton D.L."/>
            <person name="Alikhan N.F."/>
            <person name="Baker D."/>
            <person name="Gharbi K."/>
            <person name="Hall N."/>
            <person name="Watson M."/>
            <person name="Adriaenssens E.M."/>
            <person name="Foster-Nyarko E."/>
            <person name="Jarju S."/>
            <person name="Secka A."/>
            <person name="Antonio M."/>
            <person name="Oren A."/>
            <person name="Chaudhuri R.R."/>
            <person name="La Ragione R."/>
            <person name="Hildebrand F."/>
            <person name="Pallen M.J."/>
        </authorList>
    </citation>
    <scope>NUCLEOTIDE SEQUENCE</scope>
    <source>
        <strain evidence="3">CHK195-11698</strain>
    </source>
</reference>
<dbReference type="Pfam" id="PF13309">
    <property type="entry name" value="HTH_22"/>
    <property type="match status" value="1"/>
</dbReference>